<keyword evidence="2" id="KW-0812">Transmembrane</keyword>
<evidence type="ECO:0000259" key="3">
    <source>
        <dbReference type="Pfam" id="PF04892"/>
    </source>
</evidence>
<dbReference type="InterPro" id="IPR006976">
    <property type="entry name" value="VanZ-like"/>
</dbReference>
<comment type="caution">
    <text evidence="4">The sequence shown here is derived from an EMBL/GenBank/DDBJ whole genome shotgun (WGS) entry which is preliminary data.</text>
</comment>
<gene>
    <name evidence="4" type="ORF">EV193_102501</name>
</gene>
<dbReference type="Pfam" id="PF04892">
    <property type="entry name" value="VanZ"/>
    <property type="match status" value="1"/>
</dbReference>
<feature type="domain" description="VanZ-like" evidence="3">
    <location>
        <begin position="91"/>
        <end position="158"/>
    </location>
</feature>
<proteinExistence type="predicted"/>
<dbReference type="AlphaFoldDB" id="A0A4Q7L4T6"/>
<feature type="region of interest" description="Disordered" evidence="1">
    <location>
        <begin position="234"/>
        <end position="253"/>
    </location>
</feature>
<feature type="transmembrane region" description="Helical" evidence="2">
    <location>
        <begin position="45"/>
        <end position="65"/>
    </location>
</feature>
<name>A0A4Q7L4T6_9PSEU</name>
<accession>A0A4Q7L4T6</accession>
<keyword evidence="2" id="KW-0472">Membrane</keyword>
<evidence type="ECO:0000256" key="2">
    <source>
        <dbReference type="SAM" id="Phobius"/>
    </source>
</evidence>
<keyword evidence="5" id="KW-1185">Reference proteome</keyword>
<organism evidence="4 5">
    <name type="scientific">Herbihabitans rhizosphaerae</name>
    <dbReference type="NCBI Taxonomy" id="1872711"/>
    <lineage>
        <taxon>Bacteria</taxon>
        <taxon>Bacillati</taxon>
        <taxon>Actinomycetota</taxon>
        <taxon>Actinomycetes</taxon>
        <taxon>Pseudonocardiales</taxon>
        <taxon>Pseudonocardiaceae</taxon>
        <taxon>Herbihabitans</taxon>
    </lineage>
</organism>
<feature type="transmembrane region" description="Helical" evidence="2">
    <location>
        <begin position="20"/>
        <end position="38"/>
    </location>
</feature>
<dbReference type="OrthoDB" id="3700782at2"/>
<dbReference type="Proteomes" id="UP000294257">
    <property type="component" value="Unassembled WGS sequence"/>
</dbReference>
<keyword evidence="2" id="KW-1133">Transmembrane helix</keyword>
<reference evidence="4 5" key="1">
    <citation type="submission" date="2019-02" db="EMBL/GenBank/DDBJ databases">
        <title>Genomic Encyclopedia of Type Strains, Phase IV (KMG-IV): sequencing the most valuable type-strain genomes for metagenomic binning, comparative biology and taxonomic classification.</title>
        <authorList>
            <person name="Goeker M."/>
        </authorList>
    </citation>
    <scope>NUCLEOTIDE SEQUENCE [LARGE SCALE GENOMIC DNA]</scope>
    <source>
        <strain evidence="4 5">DSM 101727</strain>
    </source>
</reference>
<dbReference type="EMBL" id="SGWQ01000002">
    <property type="protein sequence ID" value="RZS43521.1"/>
    <property type="molecule type" value="Genomic_DNA"/>
</dbReference>
<evidence type="ECO:0000313" key="5">
    <source>
        <dbReference type="Proteomes" id="UP000294257"/>
    </source>
</evidence>
<feature type="compositionally biased region" description="Basic residues" evidence="1">
    <location>
        <begin position="236"/>
        <end position="245"/>
    </location>
</feature>
<evidence type="ECO:0000256" key="1">
    <source>
        <dbReference type="SAM" id="MobiDB-lite"/>
    </source>
</evidence>
<protein>
    <submittedName>
        <fullName evidence="4">VanZ like protein</fullName>
    </submittedName>
</protein>
<sequence>MFRHAVVDTILDQPGVLPTLIGSSIALGLVAWFAAGTFGWSRGAALLAAFGLALALSVSLGRFGVNPDHPRIQEAGCRTNSFALQGDAQRLNFAMLVPFSFFGALATRRSWPVLSVSALLSLTIEITQNLTGVGVCETQDVLHNSVGAVLGVMNALLLRTMLDLHRKGMRYGKHAAGPGRAPFRPWTVPARTVANRLSTVDVLRPAPISSLTMIDQVVTTGGADGRATDGVAALGRRSRGGRRRGDRAGARAA</sequence>
<evidence type="ECO:0000313" key="4">
    <source>
        <dbReference type="EMBL" id="RZS43521.1"/>
    </source>
</evidence>